<keyword evidence="1" id="KW-0812">Transmembrane</keyword>
<gene>
    <name evidence="2" type="ORF">At1D1609_56180</name>
</gene>
<dbReference type="EMBL" id="CP026928">
    <property type="protein sequence ID" value="AVH45651.1"/>
    <property type="molecule type" value="Genomic_DNA"/>
</dbReference>
<dbReference type="Proteomes" id="UP000237717">
    <property type="component" value="Plasmid pAt1D1609b"/>
</dbReference>
<protein>
    <submittedName>
        <fullName evidence="2">Uncharacterized protein</fullName>
    </submittedName>
</protein>
<sequence length="42" mass="4475">MKDPVDFLKIKILGIEASAGGRFAIVALVLIFLAVLAARYLG</sequence>
<evidence type="ECO:0000313" key="2">
    <source>
        <dbReference type="EMBL" id="AVH45651.1"/>
    </source>
</evidence>
<keyword evidence="1" id="KW-1133">Transmembrane helix</keyword>
<accession>A0A2L2LMS9</accession>
<dbReference type="RefSeq" id="WP_272872407.1">
    <property type="nucleotide sequence ID" value="NZ_CP026928.1"/>
</dbReference>
<proteinExistence type="predicted"/>
<reference evidence="2 3" key="1">
    <citation type="submission" date="2018-02" db="EMBL/GenBank/DDBJ databases">
        <title>Complete genome sequence of Agrobacterium tumefaciens 1D1609.</title>
        <authorList>
            <person name="Cho S.-T."/>
            <person name="Haryono M."/>
            <person name="Chang H.-H."/>
            <person name="Santos M.N."/>
            <person name="Lai E.-M."/>
            <person name="Kuo C.-H."/>
        </authorList>
    </citation>
    <scope>NUCLEOTIDE SEQUENCE [LARGE SCALE GENOMIC DNA]</scope>
    <source>
        <strain evidence="2 3">1D1609</strain>
        <plasmid evidence="3">Plasmid pat1d1609b</plasmid>
    </source>
</reference>
<evidence type="ECO:0000313" key="3">
    <source>
        <dbReference type="Proteomes" id="UP000237717"/>
    </source>
</evidence>
<geneLocation type="plasmid" evidence="3">
    <name>pat1d1609b</name>
</geneLocation>
<feature type="transmembrane region" description="Helical" evidence="1">
    <location>
        <begin position="21"/>
        <end position="41"/>
    </location>
</feature>
<organism evidence="2 3">
    <name type="scientific">Agrobacterium tumefaciens</name>
    <dbReference type="NCBI Taxonomy" id="358"/>
    <lineage>
        <taxon>Bacteria</taxon>
        <taxon>Pseudomonadati</taxon>
        <taxon>Pseudomonadota</taxon>
        <taxon>Alphaproteobacteria</taxon>
        <taxon>Hyphomicrobiales</taxon>
        <taxon>Rhizobiaceae</taxon>
        <taxon>Rhizobium/Agrobacterium group</taxon>
        <taxon>Agrobacterium</taxon>
        <taxon>Agrobacterium tumefaciens complex</taxon>
    </lineage>
</organism>
<evidence type="ECO:0000256" key="1">
    <source>
        <dbReference type="SAM" id="Phobius"/>
    </source>
</evidence>
<name>A0A2L2LMS9_AGRTU</name>
<keyword evidence="1" id="KW-0472">Membrane</keyword>
<keyword evidence="2" id="KW-0614">Plasmid</keyword>
<dbReference type="AlphaFoldDB" id="A0A2L2LMS9"/>